<gene>
    <name evidence="3" type="ORF">chiPu_0008562</name>
</gene>
<reference evidence="3 4" key="1">
    <citation type="journal article" date="2018" name="Nat. Ecol. Evol.">
        <title>Shark genomes provide insights into elasmobranch evolution and the origin of vertebrates.</title>
        <authorList>
            <person name="Hara Y"/>
            <person name="Yamaguchi K"/>
            <person name="Onimaru K"/>
            <person name="Kadota M"/>
            <person name="Koyanagi M"/>
            <person name="Keeley SD"/>
            <person name="Tatsumi K"/>
            <person name="Tanaka K"/>
            <person name="Motone F"/>
            <person name="Kageyama Y"/>
            <person name="Nozu R"/>
            <person name="Adachi N"/>
            <person name="Nishimura O"/>
            <person name="Nakagawa R"/>
            <person name="Tanegashima C"/>
            <person name="Kiyatake I"/>
            <person name="Matsumoto R"/>
            <person name="Murakumo K"/>
            <person name="Nishida K"/>
            <person name="Terakita A"/>
            <person name="Kuratani S"/>
            <person name="Sato K"/>
            <person name="Hyodo S Kuraku.S."/>
        </authorList>
    </citation>
    <scope>NUCLEOTIDE SEQUENCE [LARGE SCALE GENOMIC DNA]</scope>
</reference>
<feature type="region of interest" description="Disordered" evidence="1">
    <location>
        <begin position="1552"/>
        <end position="1580"/>
    </location>
</feature>
<dbReference type="PANTHER" id="PTHR22380">
    <property type="entry name" value="TESTIS-EXPRESSED PROTEIN 15"/>
    <property type="match status" value="1"/>
</dbReference>
<evidence type="ECO:0000259" key="2">
    <source>
        <dbReference type="Pfam" id="PF15326"/>
    </source>
</evidence>
<sequence>MVERTTHQDPRLLKRHSCPEEGRESLVSKEVSPSIELSDSIDTLKKTPCFLKAHSSTFAQPGSESVARSQGGYGTVQEQVRGQEQQDVTAKREGTVPFGVSLPVTGAASGGSQPTPDVSEAAQHHEQTKAKPGRGLTLLTGLEVKMDSGIQRSDIPDKTCVAEPFFEDIKLYESEVKKKLQKYSAFLVLCDKERLSRIQSLKKLSSTDRKAFYCRLKKYDKYYKRYQSELGLDKCCGAIAPKTRDVKYPFGLPCSAGQTAQLCLCASTLGGSSSSCSTKLAFSTTTCCLSESKESQQARTTLSDSKVMSDKSNSTAAVNSLDDKGVESGILHITEVMNTETSVKTEKSIPESGETAGELKGQLQSFLGNKETSVFEDASVITEAQMQKASPSATSNAVTDNQLDLCNTVDHSSNQSVLTVAIAHSYEVPAIMDISEASRNVGLNEEVVELQSCWENDETSEAKDGLFQLEEVQVSTASSEGKDEASDYLSNVEPLLDFLAARIEWENLFEKSNENKLTVSPESDRSAKNSRCHSPPRTVTKPGHLTLHCSGFADGDNKSTQQSSASFRENLSTSDSRAVIPNLRITLSNELNAVSDQHLTLTEPPVRYETSSEYCSEHGPESKNRTATKTERCSTAIGKDSEGSLVGKTIQPAGVAESVSLENSLQTDYKELNQVFTNAEGDAQGLLFKIGMHHTSDEASSSAPPLPGNNCEQGDLLCMLPWYKEPSGSERISVPQSAKSHRCKATAKYVGQLANTHCNEKVTVSDHAERSAEAKSLNESHFTGGIHQVNIMRHTKSAGDDPCEEILLENKSMKKLALKPQGKDMKELKHSSKRVSCLKGESQVASNCSVSSDLQHIHGESDINKVNGQDNRNDRGGTDNRMTVHKGVPKLGNKQRKDNKQDSSVHLTGKIKGTLGPKDNVQKQGLPTNKNLALAHTGIAVKCAPRVETCLKEGNKDKVQRSDSSTANVTPLYERHIGAVISCKKQIAQVASILSSEASLCKSNRLSKLLTKAVTNLNKAYARVKKSSEIVKSIAVGVSQNSLPSSYQSDHNALWGSSDVDGQGYPKKHPYRSVGETIPKNSELNKQKQAKSLCRLHKHCQWLYKSGPNANFKRQTNRTEQIPCFQKANRSADLELATIRSTADVSNSTEFQNTMKKIQPCCLILRGDRAQIPGSNLNHSQEFKPCKVNLSIKVVEKSEPPIVDSQAKSTSANSPADHRLVSSEMMAFPSESKPMKSACNSKFEESQLELPITCQEDKFFVQEEAKTEAIMELPVDSLIVNYCPESRMVEFLSNSQKVKIPFASQTVEILAESPQTKSPVELQGTETQLENCQLPPQCEFKAVKLSVKEQTTDCKRDGSGLIIPGGSQSLDHPAPFKMGKWPTWAGVVNPHEMELQSDSSERATLVGTKPEGPFQSVETECPIKSFSAESQPEQLTELCQSMDNAIALQTTVTGLEHHVPTSRVEVTSCQVNVAKYNFPLEFNALSQSENKVPSSESAGTSLECPALQRVSKSSVPCNITQPTADSQMDIGHMESRTLAFHDGPKVVKFREGDSGIESKDEDSPEMEREEGEIASDNESAMKESSQVAVSQKAASDKVQAALMERGCKNHLPQNVREMQISGSLVAMISEILHQADSTSLLDNLEKLKLYCEKMLPRFVSSFELSQGVSFAETFVCRDWFLRNSERNIIKAVQLKPSALDSYVELQMMMETVQFLENKISFLRGLPTFRNLLWYDESLYSDLLAKNVGYQQQSTLYPSFQTRIQNNCYEALRDHQAQVLKSCQTDIKGQNAYYVYLKNRRELEECSAVMQNISDCCYFCLSIPVISSINYGDNLESLEVLRKNVWTLIDRYTRLPEGQRDMAKLVHLWIIIDFVNAKTRTIHSCPPVNEELWWFGLEHLQFNAAKMLVWEKRVKCEQVNNGLTQIGEGNIQKTKLKELIGKLNREALCMLYNRYNSLASERMWGGSSEQTDSLCSGKILPRNDQAMALRAAESPLPEHQVPRFGNGHKNCFRPLSDQFNSVGKILENSRAAHKEELEQLLVKCENQLEPLKTLFQVLQDVEVEKVLLTEASFSAGLISHDTSPVLLKPKAVEVYIELIMMYETVHYLRNLMSYRLSQATYRGMLWFDPALLPELLHNQQDTSIFSLFREKYLHDPGEALKHTISTLQRELDLIFEYRQNTNYTYAVQLLSRELSEIVSVKQYIQQHDVGVKTYVNAVPYAASINYGFTESDLMHNYRQLVLVLEKLVKEPKKDLGKMAHVMEVMKSIVDMRQVTAESSSSTLHILTHQMRQNSIKRKLIQEKFGRSTDGAAKVQWSMCADIITGYKEHSAPLVNMRKRHICDCPLYENGGDHEAENPPANKRKMVAGNDLRNSECQTSSHKQQGSVCAS</sequence>
<evidence type="ECO:0000256" key="1">
    <source>
        <dbReference type="SAM" id="MobiDB-lite"/>
    </source>
</evidence>
<feature type="region of interest" description="Disordered" evidence="1">
    <location>
        <begin position="611"/>
        <end position="634"/>
    </location>
</feature>
<dbReference type="GO" id="GO:0007140">
    <property type="term" value="P:male meiotic nuclear division"/>
    <property type="evidence" value="ECO:0007669"/>
    <property type="project" value="InterPro"/>
</dbReference>
<proteinExistence type="predicted"/>
<dbReference type="GO" id="GO:0005634">
    <property type="term" value="C:nucleus"/>
    <property type="evidence" value="ECO:0007669"/>
    <property type="project" value="TreeGrafter"/>
</dbReference>
<feature type="region of interest" description="Disordered" evidence="1">
    <location>
        <begin position="516"/>
        <end position="573"/>
    </location>
</feature>
<feature type="compositionally biased region" description="Basic and acidic residues" evidence="1">
    <location>
        <begin position="1"/>
        <end position="27"/>
    </location>
</feature>
<protein>
    <recommendedName>
        <fullName evidence="2">Testis expressed sequence 15 domain-containing protein</fullName>
    </recommendedName>
</protein>
<dbReference type="STRING" id="137246.A0A401SI62"/>
<feature type="domain" description="Testis expressed sequence 15" evidence="2">
    <location>
        <begin position="1568"/>
        <end position="1779"/>
    </location>
</feature>
<feature type="domain" description="Testis expressed sequence 15" evidence="2">
    <location>
        <begin position="2032"/>
        <end position="2139"/>
    </location>
</feature>
<keyword evidence="4" id="KW-1185">Reference proteome</keyword>
<dbReference type="Proteomes" id="UP000287033">
    <property type="component" value="Unassembled WGS sequence"/>
</dbReference>
<dbReference type="GO" id="GO:0010569">
    <property type="term" value="P:regulation of double-strand break repair via homologous recombination"/>
    <property type="evidence" value="ECO:0007669"/>
    <property type="project" value="InterPro"/>
</dbReference>
<feature type="compositionally biased region" description="Basic and acidic residues" evidence="1">
    <location>
        <begin position="615"/>
        <end position="632"/>
    </location>
</feature>
<feature type="compositionally biased region" description="Polar residues" evidence="1">
    <location>
        <begin position="558"/>
        <end position="573"/>
    </location>
</feature>
<dbReference type="GO" id="GO:0007130">
    <property type="term" value="P:synaptonemal complex assembly"/>
    <property type="evidence" value="ECO:0007669"/>
    <property type="project" value="TreeGrafter"/>
</dbReference>
<organism evidence="3 4">
    <name type="scientific">Chiloscyllium punctatum</name>
    <name type="common">Brownbanded bambooshark</name>
    <name type="synonym">Hemiscyllium punctatum</name>
    <dbReference type="NCBI Taxonomy" id="137246"/>
    <lineage>
        <taxon>Eukaryota</taxon>
        <taxon>Metazoa</taxon>
        <taxon>Chordata</taxon>
        <taxon>Craniata</taxon>
        <taxon>Vertebrata</taxon>
        <taxon>Chondrichthyes</taxon>
        <taxon>Elasmobranchii</taxon>
        <taxon>Galeomorphii</taxon>
        <taxon>Galeoidea</taxon>
        <taxon>Orectolobiformes</taxon>
        <taxon>Hemiscylliidae</taxon>
        <taxon>Chiloscyllium</taxon>
    </lineage>
</organism>
<accession>A0A401SI62</accession>
<dbReference type="EMBL" id="BEZZ01000284">
    <property type="protein sequence ID" value="GCC30116.1"/>
    <property type="molecule type" value="Genomic_DNA"/>
</dbReference>
<name>A0A401SI62_CHIPU</name>
<comment type="caution">
    <text evidence="3">The sequence shown here is derived from an EMBL/GenBank/DDBJ whole genome shotgun (WGS) entry which is preliminary data.</text>
</comment>
<feature type="region of interest" description="Disordered" evidence="1">
    <location>
        <begin position="859"/>
        <end position="925"/>
    </location>
</feature>
<dbReference type="InterPro" id="IPR026616">
    <property type="entry name" value="TEX15"/>
</dbReference>
<evidence type="ECO:0000313" key="3">
    <source>
        <dbReference type="EMBL" id="GCC30116.1"/>
    </source>
</evidence>
<dbReference type="PANTHER" id="PTHR22380:SF1">
    <property type="entry name" value="TESTIS-EXPRESSED PROTEIN 15"/>
    <property type="match status" value="1"/>
</dbReference>
<dbReference type="OrthoDB" id="10054471at2759"/>
<feature type="region of interest" description="Disordered" evidence="1">
    <location>
        <begin position="1"/>
        <end position="31"/>
    </location>
</feature>
<feature type="region of interest" description="Disordered" evidence="1">
    <location>
        <begin position="104"/>
        <end position="132"/>
    </location>
</feature>
<dbReference type="Pfam" id="PF15326">
    <property type="entry name" value="TEX15"/>
    <property type="match status" value="2"/>
</dbReference>
<feature type="compositionally biased region" description="Acidic residues" evidence="1">
    <location>
        <begin position="1559"/>
        <end position="1575"/>
    </location>
</feature>
<dbReference type="InterPro" id="IPR032765">
    <property type="entry name" value="TEX15_dom"/>
</dbReference>
<dbReference type="OMA" id="YIELIMM"/>
<evidence type="ECO:0000313" key="4">
    <source>
        <dbReference type="Proteomes" id="UP000287033"/>
    </source>
</evidence>